<dbReference type="Proteomes" id="UP001271007">
    <property type="component" value="Unassembled WGS sequence"/>
</dbReference>
<evidence type="ECO:0000313" key="4">
    <source>
        <dbReference type="Proteomes" id="UP001271007"/>
    </source>
</evidence>
<evidence type="ECO:0000259" key="2">
    <source>
        <dbReference type="Pfam" id="PF26640"/>
    </source>
</evidence>
<feature type="domain" description="DUF8212" evidence="2">
    <location>
        <begin position="23"/>
        <end position="59"/>
    </location>
</feature>
<dbReference type="PANTHER" id="PTHR10622:SF10">
    <property type="entry name" value="HET DOMAIN-CONTAINING PROTEIN"/>
    <property type="match status" value="1"/>
</dbReference>
<dbReference type="InterPro" id="IPR058525">
    <property type="entry name" value="DUF8212"/>
</dbReference>
<sequence length="229" mass="26418">MAYCLLGIFDVNMPLLYGEGAKSFMRLQLEILRKSSDESIFAWRDDLPGSGLLATTPKAFSDSGDIVQVEVNRYDRLPYCMTNQGLELRLPVESPQDEQPWYYDDPSAPSSRRPEPYFDINFARTSNDRMGMPIPHNGYDPVRFERRSQGPIDSQYKTFYLACGSAHNESEFSQKQKTRHAEKRVVCIEMQLRDSTWQRVNCNTIDLVDGYRHVKSSVYAIYYVPQQGL</sequence>
<dbReference type="AlphaFoldDB" id="A0AAJ0GEV7"/>
<proteinExistence type="predicted"/>
<dbReference type="EMBL" id="JAWDJX010000006">
    <property type="protein sequence ID" value="KAK3056192.1"/>
    <property type="molecule type" value="Genomic_DNA"/>
</dbReference>
<evidence type="ECO:0000313" key="3">
    <source>
        <dbReference type="EMBL" id="KAK3056192.1"/>
    </source>
</evidence>
<dbReference type="Pfam" id="PF26640">
    <property type="entry name" value="DUF8212"/>
    <property type="match status" value="1"/>
</dbReference>
<organism evidence="3 4">
    <name type="scientific">Extremus antarcticus</name>
    <dbReference type="NCBI Taxonomy" id="702011"/>
    <lineage>
        <taxon>Eukaryota</taxon>
        <taxon>Fungi</taxon>
        <taxon>Dikarya</taxon>
        <taxon>Ascomycota</taxon>
        <taxon>Pezizomycotina</taxon>
        <taxon>Dothideomycetes</taxon>
        <taxon>Dothideomycetidae</taxon>
        <taxon>Mycosphaerellales</taxon>
        <taxon>Extremaceae</taxon>
        <taxon>Extremus</taxon>
    </lineage>
</organism>
<comment type="caution">
    <text evidence="3">The sequence shown here is derived from an EMBL/GenBank/DDBJ whole genome shotgun (WGS) entry which is preliminary data.</text>
</comment>
<protein>
    <recommendedName>
        <fullName evidence="2">DUF8212 domain-containing protein</fullName>
    </recommendedName>
</protein>
<dbReference type="PANTHER" id="PTHR10622">
    <property type="entry name" value="HET DOMAIN-CONTAINING PROTEIN"/>
    <property type="match status" value="1"/>
</dbReference>
<feature type="region of interest" description="Disordered" evidence="1">
    <location>
        <begin position="96"/>
        <end position="116"/>
    </location>
</feature>
<evidence type="ECO:0000256" key="1">
    <source>
        <dbReference type="SAM" id="MobiDB-lite"/>
    </source>
</evidence>
<gene>
    <name evidence="3" type="ORF">LTR09_002698</name>
</gene>
<reference evidence="3" key="1">
    <citation type="submission" date="2023-04" db="EMBL/GenBank/DDBJ databases">
        <title>Black Yeasts Isolated from many extreme environments.</title>
        <authorList>
            <person name="Coleine C."/>
            <person name="Stajich J.E."/>
            <person name="Selbmann L."/>
        </authorList>
    </citation>
    <scope>NUCLEOTIDE SEQUENCE</scope>
    <source>
        <strain evidence="3">CCFEE 5312</strain>
    </source>
</reference>
<name>A0AAJ0GEV7_9PEZI</name>
<keyword evidence="4" id="KW-1185">Reference proteome</keyword>
<accession>A0AAJ0GEV7</accession>